<accession>A0A9J6EDI8</accession>
<keyword evidence="2" id="KW-1185">Reference proteome</keyword>
<reference evidence="1" key="1">
    <citation type="journal article" date="2020" name="Cell">
        <title>Large-Scale Comparative Analyses of Tick Genomes Elucidate Their Genetic Diversity and Vector Capacities.</title>
        <authorList>
            <consortium name="Tick Genome and Microbiome Consortium (TIGMIC)"/>
            <person name="Jia N."/>
            <person name="Wang J."/>
            <person name="Shi W."/>
            <person name="Du L."/>
            <person name="Sun Y."/>
            <person name="Zhan W."/>
            <person name="Jiang J.F."/>
            <person name="Wang Q."/>
            <person name="Zhang B."/>
            <person name="Ji P."/>
            <person name="Bell-Sakyi L."/>
            <person name="Cui X.M."/>
            <person name="Yuan T.T."/>
            <person name="Jiang B.G."/>
            <person name="Yang W.F."/>
            <person name="Lam T.T."/>
            <person name="Chang Q.C."/>
            <person name="Ding S.J."/>
            <person name="Wang X.J."/>
            <person name="Zhu J.G."/>
            <person name="Ruan X.D."/>
            <person name="Zhao L."/>
            <person name="Wei J.T."/>
            <person name="Ye R.Z."/>
            <person name="Que T.C."/>
            <person name="Du C.H."/>
            <person name="Zhou Y.H."/>
            <person name="Cheng J.X."/>
            <person name="Dai P.F."/>
            <person name="Guo W.B."/>
            <person name="Han X.H."/>
            <person name="Huang E.J."/>
            <person name="Li L.F."/>
            <person name="Wei W."/>
            <person name="Gao Y.C."/>
            <person name="Liu J.Z."/>
            <person name="Shao H.Z."/>
            <person name="Wang X."/>
            <person name="Wang C.C."/>
            <person name="Yang T.C."/>
            <person name="Huo Q.B."/>
            <person name="Li W."/>
            <person name="Chen H.Y."/>
            <person name="Chen S.E."/>
            <person name="Zhou L.G."/>
            <person name="Ni X.B."/>
            <person name="Tian J.H."/>
            <person name="Sheng Y."/>
            <person name="Liu T."/>
            <person name="Pan Y.S."/>
            <person name="Xia L.Y."/>
            <person name="Li J."/>
            <person name="Zhao F."/>
            <person name="Cao W.C."/>
        </authorList>
    </citation>
    <scope>NUCLEOTIDE SEQUENCE</scope>
    <source>
        <strain evidence="1">Rmic-2018</strain>
    </source>
</reference>
<gene>
    <name evidence="1" type="ORF">HPB51_025915</name>
</gene>
<dbReference type="AlphaFoldDB" id="A0A9J6EDI8"/>
<sequence>MPVGAYSSPFLLAATLQHHIEDWKKTELVIYARLQNAFYVNNLVMRASTDEEAFEIYLAALTILADAGIELGKWRSNSSLLCRQFLKDNNSIDNIGEAKERTKLLGLVWNHSDDNIKISPNAVSAYLSAHSATKRTILQSFPRLGLIAPLAIRAKLLFQQLWRLNSP</sequence>
<dbReference type="PANTHER" id="PTHR47331">
    <property type="entry name" value="PHD-TYPE DOMAIN-CONTAINING PROTEIN"/>
    <property type="match status" value="1"/>
</dbReference>
<proteinExistence type="predicted"/>
<protein>
    <submittedName>
        <fullName evidence="1">Uncharacterized protein</fullName>
    </submittedName>
</protein>
<organism evidence="1 2">
    <name type="scientific">Rhipicephalus microplus</name>
    <name type="common">Cattle tick</name>
    <name type="synonym">Boophilus microplus</name>
    <dbReference type="NCBI Taxonomy" id="6941"/>
    <lineage>
        <taxon>Eukaryota</taxon>
        <taxon>Metazoa</taxon>
        <taxon>Ecdysozoa</taxon>
        <taxon>Arthropoda</taxon>
        <taxon>Chelicerata</taxon>
        <taxon>Arachnida</taxon>
        <taxon>Acari</taxon>
        <taxon>Parasitiformes</taxon>
        <taxon>Ixodida</taxon>
        <taxon>Ixodoidea</taxon>
        <taxon>Ixodidae</taxon>
        <taxon>Rhipicephalinae</taxon>
        <taxon>Rhipicephalus</taxon>
        <taxon>Boophilus</taxon>
    </lineage>
</organism>
<dbReference type="Proteomes" id="UP000821866">
    <property type="component" value="Chromosome 3"/>
</dbReference>
<dbReference type="EMBL" id="JABSTU010000005">
    <property type="protein sequence ID" value="KAH8032462.1"/>
    <property type="molecule type" value="Genomic_DNA"/>
</dbReference>
<evidence type="ECO:0000313" key="2">
    <source>
        <dbReference type="Proteomes" id="UP000821866"/>
    </source>
</evidence>
<comment type="caution">
    <text evidence="1">The sequence shown here is derived from an EMBL/GenBank/DDBJ whole genome shotgun (WGS) entry which is preliminary data.</text>
</comment>
<dbReference type="VEuPathDB" id="VectorBase:LOC119179404"/>
<name>A0A9J6EDI8_RHIMP</name>
<evidence type="ECO:0000313" key="1">
    <source>
        <dbReference type="EMBL" id="KAH8032462.1"/>
    </source>
</evidence>
<reference evidence="1" key="2">
    <citation type="submission" date="2021-09" db="EMBL/GenBank/DDBJ databases">
        <authorList>
            <person name="Jia N."/>
            <person name="Wang J."/>
            <person name="Shi W."/>
            <person name="Du L."/>
            <person name="Sun Y."/>
            <person name="Zhan W."/>
            <person name="Jiang J."/>
            <person name="Wang Q."/>
            <person name="Zhang B."/>
            <person name="Ji P."/>
            <person name="Sakyi L.B."/>
            <person name="Cui X."/>
            <person name="Yuan T."/>
            <person name="Jiang B."/>
            <person name="Yang W."/>
            <person name="Lam T.T.-Y."/>
            <person name="Chang Q."/>
            <person name="Ding S."/>
            <person name="Wang X."/>
            <person name="Zhu J."/>
            <person name="Ruan X."/>
            <person name="Zhao L."/>
            <person name="Wei J."/>
            <person name="Que T."/>
            <person name="Du C."/>
            <person name="Cheng J."/>
            <person name="Dai P."/>
            <person name="Han X."/>
            <person name="Huang E."/>
            <person name="Gao Y."/>
            <person name="Liu J."/>
            <person name="Shao H."/>
            <person name="Ye R."/>
            <person name="Li L."/>
            <person name="Wei W."/>
            <person name="Wang X."/>
            <person name="Wang C."/>
            <person name="Huo Q."/>
            <person name="Li W."/>
            <person name="Guo W."/>
            <person name="Chen H."/>
            <person name="Chen S."/>
            <person name="Zhou L."/>
            <person name="Zhou L."/>
            <person name="Ni X."/>
            <person name="Tian J."/>
            <person name="Zhou Y."/>
            <person name="Sheng Y."/>
            <person name="Liu T."/>
            <person name="Pan Y."/>
            <person name="Xia L."/>
            <person name="Li J."/>
            <person name="Zhao F."/>
            <person name="Cao W."/>
        </authorList>
    </citation>
    <scope>NUCLEOTIDE SEQUENCE</scope>
    <source>
        <strain evidence="1">Rmic-2018</strain>
        <tissue evidence="1">Larvae</tissue>
    </source>
</reference>